<dbReference type="RefSeq" id="WP_316411558.1">
    <property type="nucleotide sequence ID" value="NZ_AP027081.1"/>
</dbReference>
<evidence type="ECO:0000313" key="3">
    <source>
        <dbReference type="EMBL" id="BDU76879.1"/>
    </source>
</evidence>
<dbReference type="InterPro" id="IPR023393">
    <property type="entry name" value="START-like_dom_sf"/>
</dbReference>
<dbReference type="EMBL" id="AP027081">
    <property type="protein sequence ID" value="BDU76879.1"/>
    <property type="molecule type" value="Genomic_DNA"/>
</dbReference>
<reference evidence="3" key="1">
    <citation type="journal article" date="2023" name="Int. J. Syst. Evol. Microbiol.">
        <title>Mesoterricola silvestris gen. nov., sp. nov., Mesoterricola sediminis sp. nov., Geothrix oryzae sp. nov., Geothrix edaphica sp. nov., Geothrix rubra sp. nov., and Geothrix limicola sp. nov., six novel members of Acidobacteriota isolated from soils.</title>
        <authorList>
            <person name="Itoh H."/>
            <person name="Sugisawa Y."/>
            <person name="Mise K."/>
            <person name="Xu Z."/>
            <person name="Kuniyasu M."/>
            <person name="Ushijima N."/>
            <person name="Kawano K."/>
            <person name="Kobayashi E."/>
            <person name="Shiratori Y."/>
            <person name="Masuda Y."/>
            <person name="Senoo K."/>
        </authorList>
    </citation>
    <scope>NUCLEOTIDE SEQUENCE</scope>
    <source>
        <strain evidence="3">W786</strain>
    </source>
</reference>
<dbReference type="SUPFAM" id="SSF55961">
    <property type="entry name" value="Bet v1-like"/>
    <property type="match status" value="1"/>
</dbReference>
<evidence type="ECO:0000256" key="1">
    <source>
        <dbReference type="ARBA" id="ARBA00006817"/>
    </source>
</evidence>
<keyword evidence="4" id="KW-1185">Reference proteome</keyword>
<evidence type="ECO:0000313" key="4">
    <source>
        <dbReference type="Proteomes" id="UP001228113"/>
    </source>
</evidence>
<name>A0AA48KC80_9BACT</name>
<dbReference type="AlphaFoldDB" id="A0AA48KC80"/>
<gene>
    <name evidence="3" type="ORF">METESE_18370</name>
</gene>
<comment type="similarity">
    <text evidence="1">Belongs to the AHA1 family.</text>
</comment>
<feature type="domain" description="Activator of Hsp90 ATPase homologue 1/2-like C-terminal" evidence="2">
    <location>
        <begin position="12"/>
        <end position="137"/>
    </location>
</feature>
<dbReference type="Pfam" id="PF08327">
    <property type="entry name" value="AHSA1"/>
    <property type="match status" value="1"/>
</dbReference>
<dbReference type="KEGG" id="msea:METESE_18370"/>
<dbReference type="Gene3D" id="3.30.530.20">
    <property type="match status" value="1"/>
</dbReference>
<sequence>MAAFRTTRWLPAPPAAVFAAIREPERLARWWGPAGFTNTFHVFDFREGGAWDHTMHGPDGKAYANQAVFLEIVPDRRMRLKHTCPPPFELTLDLAPEGTGTRLAWAQVFEDAAFAESARAFLEKANGENLDRLAAEVAAGLP</sequence>
<dbReference type="InterPro" id="IPR013538">
    <property type="entry name" value="ASHA1/2-like_C"/>
</dbReference>
<accession>A0AA48KC80</accession>
<organism evidence="3 4">
    <name type="scientific">Mesoterricola sediminis</name>
    <dbReference type="NCBI Taxonomy" id="2927980"/>
    <lineage>
        <taxon>Bacteria</taxon>
        <taxon>Pseudomonadati</taxon>
        <taxon>Acidobacteriota</taxon>
        <taxon>Holophagae</taxon>
        <taxon>Holophagales</taxon>
        <taxon>Holophagaceae</taxon>
        <taxon>Mesoterricola</taxon>
    </lineage>
</organism>
<evidence type="ECO:0000259" key="2">
    <source>
        <dbReference type="Pfam" id="PF08327"/>
    </source>
</evidence>
<proteinExistence type="inferred from homology"/>
<dbReference type="Proteomes" id="UP001228113">
    <property type="component" value="Chromosome"/>
</dbReference>
<protein>
    <recommendedName>
        <fullName evidence="2">Activator of Hsp90 ATPase homologue 1/2-like C-terminal domain-containing protein</fullName>
    </recommendedName>
</protein>